<organism evidence="1 2">
    <name type="scientific">Zalaria obscura</name>
    <dbReference type="NCBI Taxonomy" id="2024903"/>
    <lineage>
        <taxon>Eukaryota</taxon>
        <taxon>Fungi</taxon>
        <taxon>Dikarya</taxon>
        <taxon>Ascomycota</taxon>
        <taxon>Pezizomycotina</taxon>
        <taxon>Dothideomycetes</taxon>
        <taxon>Dothideomycetidae</taxon>
        <taxon>Dothideales</taxon>
        <taxon>Zalariaceae</taxon>
        <taxon>Zalaria</taxon>
    </lineage>
</organism>
<evidence type="ECO:0000313" key="2">
    <source>
        <dbReference type="Proteomes" id="UP001320706"/>
    </source>
</evidence>
<evidence type="ECO:0000313" key="1">
    <source>
        <dbReference type="EMBL" id="KAK8209190.1"/>
    </source>
</evidence>
<dbReference type="Proteomes" id="UP001320706">
    <property type="component" value="Unassembled WGS sequence"/>
</dbReference>
<gene>
    <name evidence="1" type="ORF">M8818_003885</name>
</gene>
<reference evidence="1" key="1">
    <citation type="submission" date="2024-02" db="EMBL/GenBank/DDBJ databases">
        <title>Metagenome Assembled Genome of Zalaria obscura JY119.</title>
        <authorList>
            <person name="Vighnesh L."/>
            <person name="Jagadeeshwari U."/>
            <person name="Venkata Ramana C."/>
            <person name="Sasikala C."/>
        </authorList>
    </citation>
    <scope>NUCLEOTIDE SEQUENCE</scope>
    <source>
        <strain evidence="1">JY119</strain>
    </source>
</reference>
<proteinExistence type="predicted"/>
<sequence>MQSSPPVRAYSPASPVQSQYSLDLNALTLDDHSEPSSPLPQQHLDRVLSEDIDGPSDFTINMEKWMRGTLRKKDAWNFKKLNEVEEQSVPAEKEEAQEVKENMQEWIEEEDAGSEATVDHKQYGTEERDFETSTENRDDEDVSTVGAEQQNDGTMSPNSSLINEANMLSLSGPTANDSMDEQSQQQQPRDSAQPEDSSVWDPYATTSTPQSVKHNKNFLQPTVEDYYSELTPARPMSAHKPSQNQEPSALSRNFTPGRPSSPTIYPEQSPAPQMQPSAVNAESGDFTQLEQELEQARRERQEALQESEDLRTQLSSERSALERRKNELVDLDNHIRTLTNTAQNDAQRHEQEMADMKRQLQQACDTANHLHEELADLRSQLQLAQECRNDAGELEAENTNLRVQLQEARSAQQQAEEHASAKEREIDQMRESEDAELHDLGVQLKDSQSREKKLREVLSEKESLLADLSEEKDRLVEQVLSAQNAEQEAEEKAWQLREELSEAEEREEKQNSLVTGALEEKDAVKRELQVLRKQAEESAEAQRLLRGELEETRAAFEAKKLEIAISHDTSVDVGPDVLATLAQREQEWTSQRSDLNSQLEALRKELLTTHTQHTTTLETLHAERRARHRAEAELQSLKTGQSAMDGLKQQLEELRSAKTHSEKLSEALNTRLQLLQRCVDEQREELGSARQAPAPVSASAQQMDKEALEALGRERERADVLVTELDRLRIELEASRRDAAGSRAELEDVRAAQEEVNAALDARVADVLSRREKKWKGRMAEMERERDVMSKALMQAWGREELGKGPGKGLGDEQRYGYRFAKA</sequence>
<comment type="caution">
    <text evidence="1">The sequence shown here is derived from an EMBL/GenBank/DDBJ whole genome shotgun (WGS) entry which is preliminary data.</text>
</comment>
<protein>
    <submittedName>
        <fullName evidence="1">Uncharacterized protein</fullName>
    </submittedName>
</protein>
<dbReference type="EMBL" id="JAMKPW020000017">
    <property type="protein sequence ID" value="KAK8209190.1"/>
    <property type="molecule type" value="Genomic_DNA"/>
</dbReference>
<name>A0ACC3SGS3_9PEZI</name>
<keyword evidence="2" id="KW-1185">Reference proteome</keyword>
<accession>A0ACC3SGS3</accession>